<proteinExistence type="predicted"/>
<evidence type="ECO:0000313" key="2">
    <source>
        <dbReference type="Proteomes" id="UP000641646"/>
    </source>
</evidence>
<dbReference type="RefSeq" id="WP_190462787.1">
    <property type="nucleotide sequence ID" value="NZ_JACJPW010000009.1"/>
</dbReference>
<accession>A0A926VB05</accession>
<dbReference type="EMBL" id="JACJPW010000009">
    <property type="protein sequence ID" value="MBD2180512.1"/>
    <property type="molecule type" value="Genomic_DNA"/>
</dbReference>
<gene>
    <name evidence="1" type="ORF">H6G03_05230</name>
</gene>
<name>A0A926VB05_9CYAN</name>
<protein>
    <submittedName>
        <fullName evidence="1">Uncharacterized protein</fullName>
    </submittedName>
</protein>
<dbReference type="AlphaFoldDB" id="A0A926VB05"/>
<comment type="caution">
    <text evidence="1">The sequence shown here is derived from an EMBL/GenBank/DDBJ whole genome shotgun (WGS) entry which is preliminary data.</text>
</comment>
<dbReference type="Proteomes" id="UP000641646">
    <property type="component" value="Unassembled WGS sequence"/>
</dbReference>
<keyword evidence="2" id="KW-1185">Reference proteome</keyword>
<reference evidence="1" key="1">
    <citation type="journal article" date="2015" name="ISME J.">
        <title>Draft Genome Sequence of Streptomyces incarnatus NRRL8089, which Produces the Nucleoside Antibiotic Sinefungin.</title>
        <authorList>
            <person name="Oshima K."/>
            <person name="Hattori M."/>
            <person name="Shimizu H."/>
            <person name="Fukuda K."/>
            <person name="Nemoto M."/>
            <person name="Inagaki K."/>
            <person name="Tamura T."/>
        </authorList>
    </citation>
    <scope>NUCLEOTIDE SEQUENCE</scope>
    <source>
        <strain evidence="1">FACHB-1375</strain>
    </source>
</reference>
<evidence type="ECO:0000313" key="1">
    <source>
        <dbReference type="EMBL" id="MBD2180512.1"/>
    </source>
</evidence>
<reference evidence="1" key="2">
    <citation type="submission" date="2020-08" db="EMBL/GenBank/DDBJ databases">
        <authorList>
            <person name="Chen M."/>
            <person name="Teng W."/>
            <person name="Zhao L."/>
            <person name="Hu C."/>
            <person name="Zhou Y."/>
            <person name="Han B."/>
            <person name="Song L."/>
            <person name="Shu W."/>
        </authorList>
    </citation>
    <scope>NUCLEOTIDE SEQUENCE</scope>
    <source>
        <strain evidence="1">FACHB-1375</strain>
    </source>
</reference>
<organism evidence="1 2">
    <name type="scientific">Aerosakkonema funiforme FACHB-1375</name>
    <dbReference type="NCBI Taxonomy" id="2949571"/>
    <lineage>
        <taxon>Bacteria</taxon>
        <taxon>Bacillati</taxon>
        <taxon>Cyanobacteriota</taxon>
        <taxon>Cyanophyceae</taxon>
        <taxon>Oscillatoriophycideae</taxon>
        <taxon>Aerosakkonematales</taxon>
        <taxon>Aerosakkonemataceae</taxon>
        <taxon>Aerosakkonema</taxon>
    </lineage>
</organism>
<sequence length="61" mass="6558">MTANTVTSKYRRASLSAIARTGRSHSAALLVWLPISLSVETQTRIESSFTNKPLLSAAVVP</sequence>